<dbReference type="Proteomes" id="UP001162060">
    <property type="component" value="Unassembled WGS sequence"/>
</dbReference>
<dbReference type="Gene3D" id="3.40.50.300">
    <property type="entry name" value="P-loop containing nucleotide triphosphate hydrolases"/>
    <property type="match status" value="1"/>
</dbReference>
<feature type="compositionally biased region" description="Low complexity" evidence="1">
    <location>
        <begin position="442"/>
        <end position="451"/>
    </location>
</feature>
<dbReference type="SUPFAM" id="SSF52540">
    <property type="entry name" value="P-loop containing nucleoside triphosphate hydrolases"/>
    <property type="match status" value="1"/>
</dbReference>
<feature type="region of interest" description="Disordered" evidence="1">
    <location>
        <begin position="442"/>
        <end position="487"/>
    </location>
</feature>
<evidence type="ECO:0000313" key="3">
    <source>
        <dbReference type="Proteomes" id="UP001162060"/>
    </source>
</evidence>
<dbReference type="CDD" id="cd00882">
    <property type="entry name" value="Ras_like_GTPase"/>
    <property type="match status" value="1"/>
</dbReference>
<sequence length="618" mass="68236">MKPSTVRVVGADAVGKTSFVLALGAMEQTPQRYIWPRNGRREKTMVHIVRSREEVAFNWDDTGHDETEDVEEVVVLLFDLTRRDSLAAVVAQWNHLLDIVGRKSLLLVGTHADCTSTRSVTPAEVREISGDFHAYEEVCCRPGQSGDKGMLRVQLTLTQWISGGPAKMASGLPFARASICGGFPRPVVTMMMPAGAARSLPRSPTSLQHSRRHVADVQLSTEDESSRLEAVVGPGDGDVKLRTISKAIYDIRSAVAEKSKVLAKYRDRQVTHWLTRSRYFGPTESSRHKRWHEEQKKRQLLTQCHVHYHDGGHMLRQSNNLDACAQDARGRSVSYPNKCEVPGQKSSTQRDPAHFSSPSSSEGEESPAICSEPKGFAQLTELTKQRQLEAEAAQEQKKRLAAKRALRKQRRATSDDIYEQSTAPPAIFDSYLNCYDEMDVPSQPQSSLLSLDQRKSMTRPSLASTTSRKSFTSRDRTSLEMGSTTLAGTQHSIERLSLEAEPVNSMPTPAQFLPPLPYIMDPPAPSLVQSHHSAPSSLEHRIVHDPVPTSTTSDKAHAAFVMSPSSPAPAPADTVSSMSTEQRAIKCSNSLQTVDCSNIAKISEHFEDLTLPKSNSHN</sequence>
<dbReference type="AlphaFoldDB" id="A0AAV1UIN3"/>
<evidence type="ECO:0000313" key="2">
    <source>
        <dbReference type="EMBL" id="CAK7934729.1"/>
    </source>
</evidence>
<proteinExistence type="predicted"/>
<dbReference type="InterPro" id="IPR027417">
    <property type="entry name" value="P-loop_NTPase"/>
</dbReference>
<feature type="compositionally biased region" description="Polar residues" evidence="1">
    <location>
        <begin position="458"/>
        <end position="470"/>
    </location>
</feature>
<gene>
    <name evidence="2" type="ORF">PM001_LOCUS19879</name>
</gene>
<protein>
    <submittedName>
        <fullName evidence="2">Uncharacterized protein</fullName>
    </submittedName>
</protein>
<reference evidence="2" key="1">
    <citation type="submission" date="2024-01" db="EMBL/GenBank/DDBJ databases">
        <authorList>
            <person name="Webb A."/>
        </authorList>
    </citation>
    <scope>NUCLEOTIDE SEQUENCE</scope>
    <source>
        <strain evidence="2">Pm1</strain>
    </source>
</reference>
<dbReference type="InterPro" id="IPR001806">
    <property type="entry name" value="Small_GTPase"/>
</dbReference>
<name>A0AAV1UIN3_9STRA</name>
<dbReference type="GO" id="GO:0005525">
    <property type="term" value="F:GTP binding"/>
    <property type="evidence" value="ECO:0007669"/>
    <property type="project" value="InterPro"/>
</dbReference>
<dbReference type="EMBL" id="CAKLBY020000217">
    <property type="protein sequence ID" value="CAK7934729.1"/>
    <property type="molecule type" value="Genomic_DNA"/>
</dbReference>
<feature type="region of interest" description="Disordered" evidence="1">
    <location>
        <begin position="332"/>
        <end position="370"/>
    </location>
</feature>
<accession>A0AAV1UIN3</accession>
<organism evidence="2 3">
    <name type="scientific">Peronospora matthiolae</name>
    <dbReference type="NCBI Taxonomy" id="2874970"/>
    <lineage>
        <taxon>Eukaryota</taxon>
        <taxon>Sar</taxon>
        <taxon>Stramenopiles</taxon>
        <taxon>Oomycota</taxon>
        <taxon>Peronosporomycetes</taxon>
        <taxon>Peronosporales</taxon>
        <taxon>Peronosporaceae</taxon>
        <taxon>Peronospora</taxon>
    </lineage>
</organism>
<comment type="caution">
    <text evidence="2">The sequence shown here is derived from an EMBL/GenBank/DDBJ whole genome shotgun (WGS) entry which is preliminary data.</text>
</comment>
<dbReference type="GO" id="GO:0003924">
    <property type="term" value="F:GTPase activity"/>
    <property type="evidence" value="ECO:0007669"/>
    <property type="project" value="InterPro"/>
</dbReference>
<dbReference type="Pfam" id="PF00071">
    <property type="entry name" value="Ras"/>
    <property type="match status" value="1"/>
</dbReference>
<evidence type="ECO:0000256" key="1">
    <source>
        <dbReference type="SAM" id="MobiDB-lite"/>
    </source>
</evidence>